<dbReference type="InterPro" id="IPR004919">
    <property type="entry name" value="GmrSD_N"/>
</dbReference>
<dbReference type="Pfam" id="PF03235">
    <property type="entry name" value="GmrSD_N"/>
    <property type="match status" value="1"/>
</dbReference>
<sequence length="358" mass="41517">MKAFDTRAYNILDFNEWNENGQLILSPDFQRRAVWNTKAKSYLVDTVLRGMPMPKIIITQALVDGKNVRTVVDGQQRLRALLDYINDGFTVSKLHNEQYGGLVFSALPDFVQQEVLQYELGVDVLFNQNTADILDIFSRLNTYSVKLNSTELLNAQYLGAFKTFAHQVARQYVQYWLDSKILTSSNVARMSEVELTGDLLIALLDGIHAKKSIPAFYKKYDEIPESSNEYSNMRNAIEAFHATMQNLLDIYAPEEIALTNYRRVHLYYTLFCVIASIRTNCLKTNLEIESLHSMPNNKLRIFFDNFSATYDEKIDSKEPSSDWNQFIQDSRRATTDQATRIRRWEFILRQLKDYANNE</sequence>
<evidence type="ECO:0000259" key="1">
    <source>
        <dbReference type="Pfam" id="PF03235"/>
    </source>
</evidence>
<name>A0ABN5V3G8_9BIFI</name>
<dbReference type="Proteomes" id="UP000035061">
    <property type="component" value="Chromosome"/>
</dbReference>
<accession>A0ABN5V3G8</accession>
<feature type="domain" description="GmrSD restriction endonucleases N-terminal" evidence="1">
    <location>
        <begin position="21"/>
        <end position="158"/>
    </location>
</feature>
<evidence type="ECO:0000313" key="2">
    <source>
        <dbReference type="EMBL" id="BAR01685.1"/>
    </source>
</evidence>
<dbReference type="GeneID" id="45582630"/>
<proteinExistence type="predicted"/>
<protein>
    <recommendedName>
        <fullName evidence="1">GmrSD restriction endonucleases N-terminal domain-containing protein</fullName>
    </recommendedName>
</protein>
<organism evidence="2 3">
    <name type="scientific">Bifidobacterium catenulatum DSM 16992 = JCM 1194 = LMG 11043</name>
    <dbReference type="NCBI Taxonomy" id="566552"/>
    <lineage>
        <taxon>Bacteria</taxon>
        <taxon>Bacillati</taxon>
        <taxon>Actinomycetota</taxon>
        <taxon>Actinomycetes</taxon>
        <taxon>Bifidobacteriales</taxon>
        <taxon>Bifidobacteriaceae</taxon>
        <taxon>Bifidobacterium</taxon>
    </lineage>
</organism>
<dbReference type="EMBL" id="AP012325">
    <property type="protein sequence ID" value="BAR01685.1"/>
    <property type="molecule type" value="Genomic_DNA"/>
</dbReference>
<dbReference type="PANTHER" id="PTHR39639:SF1">
    <property type="entry name" value="DUF262 DOMAIN-CONTAINING PROTEIN"/>
    <property type="match status" value="1"/>
</dbReference>
<reference evidence="2 3" key="1">
    <citation type="submission" date="2012-02" db="EMBL/GenBank/DDBJ databases">
        <title>Complete genome sequence of Bifidobacterium catenulatum JCM 1194.</title>
        <authorList>
            <person name="Toh H."/>
            <person name="Oshima K."/>
            <person name="Morita H."/>
            <person name="Hattori M."/>
        </authorList>
    </citation>
    <scope>NUCLEOTIDE SEQUENCE [LARGE SCALE GENOMIC DNA]</scope>
    <source>
        <strain evidence="2 3">JCM 1194</strain>
    </source>
</reference>
<keyword evidence="3" id="KW-1185">Reference proteome</keyword>
<dbReference type="RefSeq" id="WP_033513493.1">
    <property type="nucleotide sequence ID" value="NZ_ABXY01000011.1"/>
</dbReference>
<evidence type="ECO:0000313" key="3">
    <source>
        <dbReference type="Proteomes" id="UP000035061"/>
    </source>
</evidence>
<dbReference type="PANTHER" id="PTHR39639">
    <property type="entry name" value="CHROMOSOME 16, WHOLE GENOME SHOTGUN SEQUENCE"/>
    <property type="match status" value="1"/>
</dbReference>
<gene>
    <name evidence="2" type="ORF">BBCT_0717</name>
</gene>